<dbReference type="PIRSF" id="PIRSF016202">
    <property type="entry name" value="PH1107"/>
    <property type="match status" value="1"/>
</dbReference>
<keyword evidence="5" id="KW-0378">Hydrolase</keyword>
<evidence type="ECO:0000256" key="1">
    <source>
        <dbReference type="ARBA" id="ARBA00022676"/>
    </source>
</evidence>
<comment type="similarity">
    <text evidence="3 4">Belongs to the glycosyl hydrolase 130 family.</text>
</comment>
<name>A0AAE3IQZ2_9BACT</name>
<evidence type="ECO:0000313" key="6">
    <source>
        <dbReference type="Proteomes" id="UP001209317"/>
    </source>
</evidence>
<dbReference type="EC" id="2.4.1.281" evidence="4"/>
<gene>
    <name evidence="5" type="ORF">OD355_09695</name>
</gene>
<dbReference type="PANTHER" id="PTHR34106">
    <property type="entry name" value="GLYCOSIDASE"/>
    <property type="match status" value="1"/>
</dbReference>
<dbReference type="PANTHER" id="PTHR34106:SF1">
    <property type="entry name" value="1,4-BETA-MANNOSYL-N-ACETYLGLUCOSAMINE PHOSPHORYLASE"/>
    <property type="match status" value="1"/>
</dbReference>
<keyword evidence="4" id="KW-0961">Cell wall biogenesis/degradation</keyword>
<dbReference type="HAMAP" id="MF_00928">
    <property type="entry name" value="Man_Glc_phosphorylase"/>
    <property type="match status" value="1"/>
</dbReference>
<dbReference type="GO" id="GO:0016758">
    <property type="term" value="F:hexosyltransferase activity"/>
    <property type="evidence" value="ECO:0007669"/>
    <property type="project" value="UniProtKB-UniRule"/>
</dbReference>
<dbReference type="InterPro" id="IPR023296">
    <property type="entry name" value="Glyco_hydro_beta-prop_sf"/>
</dbReference>
<dbReference type="InterPro" id="IPR007184">
    <property type="entry name" value="Mannoside_phosphorylase"/>
</dbReference>
<dbReference type="GO" id="GO:0071555">
    <property type="term" value="P:cell wall organization"/>
    <property type="evidence" value="ECO:0007669"/>
    <property type="project" value="UniProtKB-KW"/>
</dbReference>
<reference evidence="5" key="1">
    <citation type="submission" date="2022-10" db="EMBL/GenBank/DDBJ databases">
        <authorList>
            <person name="Kim H.S."/>
            <person name="Kim J.-S."/>
            <person name="Suh M.K."/>
            <person name="Eom M.K."/>
            <person name="Lee J.-S."/>
        </authorList>
    </citation>
    <scope>NUCLEOTIDE SEQUENCE</scope>
    <source>
        <strain evidence="5">LIP-5</strain>
    </source>
</reference>
<dbReference type="RefSeq" id="WP_263038272.1">
    <property type="nucleotide sequence ID" value="NZ_JAOTPL010000013.1"/>
</dbReference>
<protein>
    <recommendedName>
        <fullName evidence="4">4-O-beta-D-mannosyl-D-glucose phosphorylase</fullName>
        <shortName evidence="4">MGP</shortName>
        <shortName evidence="4">Mannosylglucose phosphorylase</shortName>
        <ecNumber evidence="4">2.4.1.281</ecNumber>
    </recommendedName>
</protein>
<evidence type="ECO:0000313" key="5">
    <source>
        <dbReference type="EMBL" id="MCU7694786.1"/>
    </source>
</evidence>
<dbReference type="Proteomes" id="UP001209317">
    <property type="component" value="Unassembled WGS sequence"/>
</dbReference>
<comment type="function">
    <text evidence="4">Converts 4-O-beta-D-mannopyranosyl-D-glucopyranose (Man-Glc) to mannose 1-phosphate (Man1P) and glucose.</text>
</comment>
<evidence type="ECO:0000256" key="2">
    <source>
        <dbReference type="ARBA" id="ARBA00022679"/>
    </source>
</evidence>
<comment type="catalytic activity">
    <reaction evidence="4">
        <text>beta-D-mannosyl-(1-&gt;4)-D-glucose + phosphate = alpha-D-mannose 1-phosphate + D-glucose</text>
        <dbReference type="Rhea" id="RHEA:32531"/>
        <dbReference type="ChEBI" id="CHEBI:4167"/>
        <dbReference type="ChEBI" id="CHEBI:43474"/>
        <dbReference type="ChEBI" id="CHEBI:58409"/>
        <dbReference type="ChEBI" id="CHEBI:64351"/>
        <dbReference type="EC" id="2.4.1.281"/>
    </reaction>
</comment>
<dbReference type="EMBL" id="JAOTPL010000013">
    <property type="protein sequence ID" value="MCU7694786.1"/>
    <property type="molecule type" value="Genomic_DNA"/>
</dbReference>
<dbReference type="GO" id="GO:0016798">
    <property type="term" value="F:hydrolase activity, acting on glycosyl bonds"/>
    <property type="evidence" value="ECO:0007669"/>
    <property type="project" value="UniProtKB-KW"/>
</dbReference>
<keyword evidence="2 4" id="KW-0808">Transferase</keyword>
<organism evidence="5 6">
    <name type="scientific">Haoranjiania flava</name>
    <dbReference type="NCBI Taxonomy" id="1856322"/>
    <lineage>
        <taxon>Bacteria</taxon>
        <taxon>Pseudomonadati</taxon>
        <taxon>Bacteroidota</taxon>
        <taxon>Chitinophagia</taxon>
        <taxon>Chitinophagales</taxon>
        <taxon>Chitinophagaceae</taxon>
        <taxon>Haoranjiania</taxon>
    </lineage>
</organism>
<dbReference type="Pfam" id="PF04041">
    <property type="entry name" value="Glyco_hydro_130"/>
    <property type="match status" value="1"/>
</dbReference>
<keyword evidence="5" id="KW-0326">Glycosidase</keyword>
<evidence type="ECO:0000256" key="4">
    <source>
        <dbReference type="HAMAP-Rule" id="MF_00928"/>
    </source>
</evidence>
<accession>A0AAE3IQZ2</accession>
<dbReference type="AlphaFoldDB" id="A0AAE3IQZ2"/>
<dbReference type="InterPro" id="IPR028583">
    <property type="entry name" value="Man_Glc_phosphorylase"/>
</dbReference>
<dbReference type="Gene3D" id="2.115.10.20">
    <property type="entry name" value="Glycosyl hydrolase domain, family 43"/>
    <property type="match status" value="1"/>
</dbReference>
<dbReference type="GO" id="GO:0005975">
    <property type="term" value="P:carbohydrate metabolic process"/>
    <property type="evidence" value="ECO:0007669"/>
    <property type="project" value="UniProtKB-UniRule"/>
</dbReference>
<proteinExistence type="inferred from homology"/>
<dbReference type="SUPFAM" id="SSF75005">
    <property type="entry name" value="Arabinanase/levansucrase/invertase"/>
    <property type="match status" value="1"/>
</dbReference>
<keyword evidence="4" id="KW-0119">Carbohydrate metabolism</keyword>
<sequence>MSTYFEKRLTALQDAYLELTTKKNYPEELGNGIYSRYKNPILTAAHVPLEWRYDFNCETNPFLLERFGINAAFNSGAIKFKGKYMVAVRVEGLDRKSFFAIAESDNGVDNFRFWEYPIVMPEIDEPETNIYDMRLVEHQDGWIYGLFCSEKRDPSAPEGDQSSAVAQCGIARTKDLVKWERLPNLKTTSPQQRNVVLHPEFVNGQYAFYTRPQDSFIEAGKGGGIGFGLSKSIENPVIDEEIIIDKKVYHTVYELKNGLGPAPIKTEKGWLHLAHGVRNTAAGLRYVLYLFMTSLEDITKVIHKPGGYFMAPENEERIGDVANVLFSNGWITDDDGTVYIYYASSDTRQHVAVSTIEKLIDYVINTPEDEFRSANSVEIVCEIVKKNKKVLGEFMRLNSINNQL</sequence>
<keyword evidence="1 4" id="KW-0328">Glycosyltransferase</keyword>
<evidence type="ECO:0000256" key="3">
    <source>
        <dbReference type="ARBA" id="ARBA00024356"/>
    </source>
</evidence>
<comment type="caution">
    <text evidence="5">The sequence shown here is derived from an EMBL/GenBank/DDBJ whole genome shotgun (WGS) entry which is preliminary data.</text>
</comment>
<keyword evidence="6" id="KW-1185">Reference proteome</keyword>